<proteinExistence type="predicted"/>
<keyword evidence="1" id="KW-0812">Transmembrane</keyword>
<evidence type="ECO:0000313" key="2">
    <source>
        <dbReference type="EMBL" id="CDN89565.1"/>
    </source>
</evidence>
<dbReference type="AlphaFoldDB" id="A0A1L1PWB6"/>
<feature type="transmembrane region" description="Helical" evidence="1">
    <location>
        <begin position="255"/>
        <end position="275"/>
    </location>
</feature>
<reference evidence="3" key="1">
    <citation type="submission" date="2014-11" db="EMBL/GenBank/DDBJ databases">
        <title>Draft genome sequence of Hydrogenophaga intermedia S1.</title>
        <authorList>
            <person name="Gan H.M."/>
            <person name="Chew T.H."/>
            <person name="Stolz A."/>
        </authorList>
    </citation>
    <scope>NUCLEOTIDE SEQUENCE [LARGE SCALE GENOMIC DNA]</scope>
    <source>
        <strain evidence="3">S1</strain>
    </source>
</reference>
<organism evidence="2 3">
    <name type="scientific">Hydrogenophaga intermedia</name>
    <dbReference type="NCBI Taxonomy" id="65786"/>
    <lineage>
        <taxon>Bacteria</taxon>
        <taxon>Pseudomonadati</taxon>
        <taxon>Pseudomonadota</taxon>
        <taxon>Betaproteobacteria</taxon>
        <taxon>Burkholderiales</taxon>
        <taxon>Comamonadaceae</taxon>
        <taxon>Hydrogenophaga</taxon>
    </lineage>
</organism>
<dbReference type="GO" id="GO:0016020">
    <property type="term" value="C:membrane"/>
    <property type="evidence" value="ECO:0007669"/>
    <property type="project" value="InterPro"/>
</dbReference>
<keyword evidence="3" id="KW-1185">Reference proteome</keyword>
<dbReference type="NCBIfam" id="TIGR03082">
    <property type="entry name" value="Gneg_AbrB_dup"/>
    <property type="match status" value="1"/>
</dbReference>
<dbReference type="Pfam" id="PF05145">
    <property type="entry name" value="AbrB"/>
    <property type="match status" value="1"/>
</dbReference>
<feature type="transmembrane region" description="Helical" evidence="1">
    <location>
        <begin position="341"/>
        <end position="361"/>
    </location>
</feature>
<feature type="transmembrane region" description="Helical" evidence="1">
    <location>
        <begin position="50"/>
        <end position="67"/>
    </location>
</feature>
<dbReference type="InterPro" id="IPR017516">
    <property type="entry name" value="AbrB_dup"/>
</dbReference>
<feature type="transmembrane region" description="Helical" evidence="1">
    <location>
        <begin position="232"/>
        <end position="249"/>
    </location>
</feature>
<dbReference type="PANTHER" id="PTHR38457">
    <property type="entry name" value="REGULATOR ABRB-RELATED"/>
    <property type="match status" value="1"/>
</dbReference>
<dbReference type="PIRSF" id="PIRSF038991">
    <property type="entry name" value="Protein_AbrB"/>
    <property type="match status" value="1"/>
</dbReference>
<dbReference type="GO" id="GO:0010468">
    <property type="term" value="P:regulation of gene expression"/>
    <property type="evidence" value="ECO:0007669"/>
    <property type="project" value="InterPro"/>
</dbReference>
<accession>A0A1L1PWB6</accession>
<dbReference type="RefSeq" id="WP_009519839.1">
    <property type="nucleotide sequence ID" value="NZ_CCAE010000046.1"/>
</dbReference>
<feature type="transmembrane region" description="Helical" evidence="1">
    <location>
        <begin position="209"/>
        <end position="225"/>
    </location>
</feature>
<dbReference type="Proteomes" id="UP000028878">
    <property type="component" value="Unassembled WGS sequence"/>
</dbReference>
<protein>
    <submittedName>
        <fullName evidence="2">Membrane protein AbrB</fullName>
    </submittedName>
</protein>
<dbReference type="EMBL" id="CCAE010000046">
    <property type="protein sequence ID" value="CDN89565.1"/>
    <property type="molecule type" value="Genomic_DNA"/>
</dbReference>
<gene>
    <name evidence="2" type="ORF">BN948_04004</name>
</gene>
<keyword evidence="1" id="KW-0472">Membrane</keyword>
<feature type="transmembrane region" description="Helical" evidence="1">
    <location>
        <begin position="169"/>
        <end position="189"/>
    </location>
</feature>
<keyword evidence="1" id="KW-1133">Transmembrane helix</keyword>
<feature type="transmembrane region" description="Helical" evidence="1">
    <location>
        <begin position="103"/>
        <end position="125"/>
    </location>
</feature>
<name>A0A1L1PWB6_HYDIT</name>
<evidence type="ECO:0000256" key="1">
    <source>
        <dbReference type="SAM" id="Phobius"/>
    </source>
</evidence>
<evidence type="ECO:0000313" key="3">
    <source>
        <dbReference type="Proteomes" id="UP000028878"/>
    </source>
</evidence>
<feature type="transmembrane region" description="Helical" evidence="1">
    <location>
        <begin position="287"/>
        <end position="310"/>
    </location>
</feature>
<feature type="transmembrane region" description="Helical" evidence="1">
    <location>
        <begin position="79"/>
        <end position="97"/>
    </location>
</feature>
<dbReference type="InterPro" id="IPR007820">
    <property type="entry name" value="AbrB_fam"/>
</dbReference>
<sequence length="377" mass="39884">MAALRRATLDSPQVPSLLSRFGPASWTRTALTLLLAYAAARLCVWLGTPIPWMIGPLLATALVSVLGAPTESWAPLRNVGQWVIGAALGLYFTPEVGALVASLWWAIALGVAWALMLGLGFSAWLRRLHAARLNLPPAQLMATTYFAGAIGGASEMTLLAERQHARTDLVAAAHTLRVLLVTVTIPFALQAAGVHGLDLLPPAVREVHWGGLALLGLLTLVGALAMQRLGRANPWFMGALVATMLITLADVQLSALPVAFTNMAQLFIGISLGVRFTPAFAHTAPRWLGSVAVATFAMMALCAGFGWVMARLTGLHPVTMLLGTSPGGIAEMAITAKVLQLGAPVVTAFQVCRLVAVLVLAEPVYRWRYAQAQKSPA</sequence>
<dbReference type="PANTHER" id="PTHR38457:SF1">
    <property type="entry name" value="REGULATOR ABRB-RELATED"/>
    <property type="match status" value="1"/>
</dbReference>